<gene>
    <name evidence="4" type="ORF">ADEAN_000663200</name>
</gene>
<dbReference type="SUPFAM" id="SSF52540">
    <property type="entry name" value="P-loop containing nucleoside triphosphate hydrolases"/>
    <property type="match status" value="1"/>
</dbReference>
<feature type="domain" description="DUF7920" evidence="3">
    <location>
        <begin position="96"/>
        <end position="164"/>
    </location>
</feature>
<feature type="domain" description="tRNA ligase kinase" evidence="2">
    <location>
        <begin position="591"/>
        <end position="735"/>
    </location>
</feature>
<evidence type="ECO:0000256" key="1">
    <source>
        <dbReference type="SAM" id="MobiDB-lite"/>
    </source>
</evidence>
<evidence type="ECO:0000259" key="2">
    <source>
        <dbReference type="Pfam" id="PF08303"/>
    </source>
</evidence>
<keyword evidence="4" id="KW-0418">Kinase</keyword>
<feature type="compositionally biased region" description="Low complexity" evidence="1">
    <location>
        <begin position="43"/>
        <end position="60"/>
    </location>
</feature>
<accession>A0A7G2CIA2</accession>
<evidence type="ECO:0000313" key="4">
    <source>
        <dbReference type="EMBL" id="CAD2219139.1"/>
    </source>
</evidence>
<dbReference type="InterPro" id="IPR015966">
    <property type="entry name" value="tRNA_lig_kin_fungi"/>
</dbReference>
<dbReference type="PANTHER" id="PTHR32004:SF1">
    <property type="entry name" value="TRNA LIGASE"/>
    <property type="match status" value="1"/>
</dbReference>
<proteinExistence type="predicted"/>
<keyword evidence="4" id="KW-0808">Transferase</keyword>
<reference evidence="4 5" key="1">
    <citation type="submission" date="2020-08" db="EMBL/GenBank/DDBJ databases">
        <authorList>
            <person name="Newling K."/>
            <person name="Davey J."/>
            <person name="Forrester S."/>
        </authorList>
    </citation>
    <scope>NUCLEOTIDE SEQUENCE [LARGE SCALE GENOMIC DNA]</scope>
    <source>
        <strain evidence="5">Crithidia deanei Carvalho (ATCC PRA-265)</strain>
    </source>
</reference>
<dbReference type="InterPro" id="IPR027417">
    <property type="entry name" value="P-loop_NTPase"/>
</dbReference>
<dbReference type="VEuPathDB" id="TriTrypDB:ADEAN_000663200"/>
<dbReference type="Gene3D" id="3.40.50.300">
    <property type="entry name" value="P-loop containing nucleotide triphosphate hydrolases"/>
    <property type="match status" value="1"/>
</dbReference>
<dbReference type="GO" id="GO:0005634">
    <property type="term" value="C:nucleus"/>
    <property type="evidence" value="ECO:0007669"/>
    <property type="project" value="TreeGrafter"/>
</dbReference>
<dbReference type="Pfam" id="PF08303">
    <property type="entry name" value="tRNA_lig_kinase"/>
    <property type="match status" value="1"/>
</dbReference>
<evidence type="ECO:0000259" key="3">
    <source>
        <dbReference type="Pfam" id="PF25536"/>
    </source>
</evidence>
<organism evidence="4 5">
    <name type="scientific">Angomonas deanei</name>
    <dbReference type="NCBI Taxonomy" id="59799"/>
    <lineage>
        <taxon>Eukaryota</taxon>
        <taxon>Discoba</taxon>
        <taxon>Euglenozoa</taxon>
        <taxon>Kinetoplastea</taxon>
        <taxon>Metakinetoplastina</taxon>
        <taxon>Trypanosomatida</taxon>
        <taxon>Trypanosomatidae</taxon>
        <taxon>Strigomonadinae</taxon>
        <taxon>Angomonas</taxon>
    </lineage>
</organism>
<dbReference type="InterPro" id="IPR057680">
    <property type="entry name" value="DUF7920"/>
</dbReference>
<sequence>MYAKPSPPKPPKQTKTDWKLKRVGAGVTPWEPSSSPMEDFSALPAGNTPTPTTPVPLLRPLDNDSRSGSSSPTPTPAGLGEVYSRTSSLNGSFDSSQSRFIHGVFKTSFGNENLIKEKPTNVVIHGVNFLIVERVITGPSDALYAKSKKIWEHVPRGQAKVFFNRNTTPLNSFPSTPIMRGEPSLVSPTSAASLKSNYKLVASLNGLRKFAHWGETTANVYNVGKEIPVEAVAVEKIDGESAQLCAFSFDEQRYWLIGPRDRHILVRLDVPEEDVNAYFDFPTEKKSRTCTHLAKKIAVVWKGLLERLEPEKREALHEHIAKKEWTLCFDAVLAGWEHLVDYTDDIEPLTATDAGDLPHCGTSVFEEEETDASDDSLSDVARYFRDKLFFYAITTDTPAENGGLCLPVQEAMEFFDRFSLPHPPFTQSMEINSDEFLCLRDTIGGRLNSAGVVFYGVGTGCTSIVRLWKCRSDPHSMEHTAQESITALLMSGTLLLSKLQKKLSNLNRVVRPHTLVWEKERLPFLIDFANWLHATRQLTPSADSTALQHIRANWISLQIQFSCEYNSETCGSGSSAEEEEEEEVPLSTEVILLIGPQGCGKSTVARALFALLEEAGGTPRWINQDETKDRRSFFSTLRRLLDSGQYTHVIVDRMNLNSASRADYKELSVKVTLAIVWSHPQGEESLIDFCFERVKQRGTRHKTFKVSTEGNNVESELRKIKDIISKNVKSFEPPDVESTLQLDVTLNCSALLQRCWEKLRDTGVYNLPDITELSLSNASDVAFKYELLFDSYINRITSAVLEADDSCLQDIQERLPMELLTGHDKKLSPAVQVVLHNFLDHPNPSALVHYASLEGEKVTVTLTRVVSDAKATIVFLHDPCNTRTYPRSVGATSLALESNRQRLLYSILSRGKKITNKYCRQLAERAVFSKEIDPYWTVIELPKGATATFTYTIHTN</sequence>
<keyword evidence="4" id="KW-0436">Ligase</keyword>
<feature type="domain" description="DUF7920" evidence="3">
    <location>
        <begin position="385"/>
        <end position="482"/>
    </location>
</feature>
<feature type="region of interest" description="Disordered" evidence="1">
    <location>
        <begin position="1"/>
        <end position="90"/>
    </location>
</feature>
<feature type="compositionally biased region" description="Pro residues" evidence="1">
    <location>
        <begin position="1"/>
        <end position="11"/>
    </location>
</feature>
<dbReference type="GO" id="GO:0016301">
    <property type="term" value="F:kinase activity"/>
    <property type="evidence" value="ECO:0007669"/>
    <property type="project" value="UniProtKB-KW"/>
</dbReference>
<dbReference type="GO" id="GO:0006388">
    <property type="term" value="P:tRNA splicing, via endonucleolytic cleavage and ligation"/>
    <property type="evidence" value="ECO:0007669"/>
    <property type="project" value="InterPro"/>
</dbReference>
<dbReference type="PANTHER" id="PTHR32004">
    <property type="entry name" value="TRNA LIGASE"/>
    <property type="match status" value="1"/>
</dbReference>
<dbReference type="EMBL" id="LR877157">
    <property type="protein sequence ID" value="CAD2219139.1"/>
    <property type="molecule type" value="Genomic_DNA"/>
</dbReference>
<dbReference type="AlphaFoldDB" id="A0A7G2CIA2"/>
<evidence type="ECO:0000313" key="5">
    <source>
        <dbReference type="Proteomes" id="UP000515908"/>
    </source>
</evidence>
<feature type="domain" description="DUF7920" evidence="3">
    <location>
        <begin position="192"/>
        <end position="343"/>
    </location>
</feature>
<dbReference type="GO" id="GO:0005524">
    <property type="term" value="F:ATP binding"/>
    <property type="evidence" value="ECO:0007669"/>
    <property type="project" value="InterPro"/>
</dbReference>
<dbReference type="GO" id="GO:0003972">
    <property type="term" value="F:RNA ligase (ATP) activity"/>
    <property type="evidence" value="ECO:0007669"/>
    <property type="project" value="InterPro"/>
</dbReference>
<dbReference type="Pfam" id="PF25536">
    <property type="entry name" value="DUF7920"/>
    <property type="match status" value="3"/>
</dbReference>
<name>A0A7G2CIA2_9TRYP</name>
<protein>
    <submittedName>
        <fullName evidence="4">tRNA ligase kinase domain containing protein, putative</fullName>
    </submittedName>
</protein>
<keyword evidence="5" id="KW-1185">Reference proteome</keyword>
<dbReference type="Proteomes" id="UP000515908">
    <property type="component" value="Chromosome 13"/>
</dbReference>
<dbReference type="OrthoDB" id="277779at2759"/>